<dbReference type="EMBL" id="VFPA01000002">
    <property type="protein sequence ID" value="TQM11214.1"/>
    <property type="molecule type" value="Genomic_DNA"/>
</dbReference>
<keyword evidence="2" id="KW-1185">Reference proteome</keyword>
<reference evidence="1 2" key="1">
    <citation type="submission" date="2019-06" db="EMBL/GenBank/DDBJ databases">
        <title>Sequencing the genomes of 1000 actinobacteria strains.</title>
        <authorList>
            <person name="Klenk H.-P."/>
        </authorList>
    </citation>
    <scope>NUCLEOTIDE SEQUENCE [LARGE SCALE GENOMIC DNA]</scope>
    <source>
        <strain evidence="1 2">DSM 45301</strain>
    </source>
</reference>
<dbReference type="InterPro" id="IPR029069">
    <property type="entry name" value="HotDog_dom_sf"/>
</dbReference>
<evidence type="ECO:0000313" key="1">
    <source>
        <dbReference type="EMBL" id="TQM11214.1"/>
    </source>
</evidence>
<dbReference type="SUPFAM" id="SSF54637">
    <property type="entry name" value="Thioesterase/thiol ester dehydrase-isomerase"/>
    <property type="match status" value="1"/>
</dbReference>
<name>A0A543DPF7_9PSEU</name>
<sequence>MTSRRQTSRRQVAVGDEIAPFTRETGFANWNRYAAVNDEFVPIHMDDEAGRAAGYPTAFGMGHMQWAYLHNALRGFVGDDGAIVALSCQFRGANTKGMTVTAKGVVTTVDEAAGTATLDVWTEDQDGNKLAPGTAVVRLP</sequence>
<gene>
    <name evidence="1" type="ORF">FB558_3769</name>
</gene>
<protein>
    <recommendedName>
        <fullName evidence="3">MaoC dehydratase-like protein</fullName>
    </recommendedName>
</protein>
<evidence type="ECO:0008006" key="3">
    <source>
        <dbReference type="Google" id="ProtNLM"/>
    </source>
</evidence>
<organism evidence="1 2">
    <name type="scientific">Pseudonocardia kunmingensis</name>
    <dbReference type="NCBI Taxonomy" id="630975"/>
    <lineage>
        <taxon>Bacteria</taxon>
        <taxon>Bacillati</taxon>
        <taxon>Actinomycetota</taxon>
        <taxon>Actinomycetes</taxon>
        <taxon>Pseudonocardiales</taxon>
        <taxon>Pseudonocardiaceae</taxon>
        <taxon>Pseudonocardia</taxon>
    </lineage>
</organism>
<dbReference type="AlphaFoldDB" id="A0A543DPF7"/>
<comment type="caution">
    <text evidence="1">The sequence shown here is derived from an EMBL/GenBank/DDBJ whole genome shotgun (WGS) entry which is preliminary data.</text>
</comment>
<dbReference type="Proteomes" id="UP000315677">
    <property type="component" value="Unassembled WGS sequence"/>
</dbReference>
<evidence type="ECO:0000313" key="2">
    <source>
        <dbReference type="Proteomes" id="UP000315677"/>
    </source>
</evidence>
<proteinExistence type="predicted"/>
<dbReference type="Gene3D" id="3.10.129.10">
    <property type="entry name" value="Hotdog Thioesterase"/>
    <property type="match status" value="1"/>
</dbReference>
<dbReference type="OrthoDB" id="9800237at2"/>
<accession>A0A543DPF7</accession>